<dbReference type="Gene3D" id="1.20.120.730">
    <property type="entry name" value="Sec23/Sec24 helical domain"/>
    <property type="match status" value="1"/>
</dbReference>
<feature type="compositionally biased region" description="Polar residues" evidence="13">
    <location>
        <begin position="32"/>
        <end position="49"/>
    </location>
</feature>
<dbReference type="SUPFAM" id="SSF51445">
    <property type="entry name" value="(Trans)glycosidases"/>
    <property type="match status" value="1"/>
</dbReference>
<evidence type="ECO:0000256" key="4">
    <source>
        <dbReference type="ARBA" id="ARBA00008334"/>
    </source>
</evidence>
<evidence type="ECO:0000256" key="5">
    <source>
        <dbReference type="ARBA" id="ARBA00022448"/>
    </source>
</evidence>
<feature type="domain" description="Sec23/Sec24 beta-sandwich" evidence="19">
    <location>
        <begin position="539"/>
        <end position="622"/>
    </location>
</feature>
<dbReference type="Pfam" id="PF04810">
    <property type="entry name" value="zf-Sec23_Sec24"/>
    <property type="match status" value="1"/>
</dbReference>
<dbReference type="EMBL" id="CAJOBC010000992">
    <property type="protein sequence ID" value="CAF3645901.1"/>
    <property type="molecule type" value="Genomic_DNA"/>
</dbReference>
<evidence type="ECO:0000313" key="22">
    <source>
        <dbReference type="Proteomes" id="UP000663829"/>
    </source>
</evidence>
<keyword evidence="9" id="KW-0653">Protein transport</keyword>
<evidence type="ECO:0000256" key="1">
    <source>
        <dbReference type="ARBA" id="ARBA00004299"/>
    </source>
</evidence>
<comment type="subcellular location">
    <subcellularLocation>
        <location evidence="1">Cytoplasmic vesicle</location>
        <location evidence="1">COPII-coated vesicle membrane</location>
        <topology evidence="1">Peripheral membrane protein</topology>
        <orientation evidence="1">Cytoplasmic side</orientation>
    </subcellularLocation>
    <subcellularLocation>
        <location evidence="3">Endoplasmic reticulum membrane</location>
        <topology evidence="3">Peripheral membrane protein</topology>
        <orientation evidence="3">Cytoplasmic side</orientation>
    </subcellularLocation>
    <subcellularLocation>
        <location evidence="2">Golgi apparatus membrane</location>
    </subcellularLocation>
</comment>
<dbReference type="InterPro" id="IPR006895">
    <property type="entry name" value="Znf_Sec23_Sec24"/>
</dbReference>
<dbReference type="InterPro" id="IPR017853">
    <property type="entry name" value="GH"/>
</dbReference>
<protein>
    <submittedName>
        <fullName evidence="20">Uncharacterized protein</fullName>
    </submittedName>
</protein>
<evidence type="ECO:0000259" key="15">
    <source>
        <dbReference type="Pfam" id="PF02638"/>
    </source>
</evidence>
<dbReference type="SUPFAM" id="SSF53300">
    <property type="entry name" value="vWA-like"/>
    <property type="match status" value="1"/>
</dbReference>
<sequence length="1255" mass="142413">MRIQKIVQPNALQYLRGFREADTWRAQVFPPISSQQNGPQHNSTNSNSFLPPRMPYPPPSAPNSFTPPPITNNYQYQPMQSPLSSPMQPPLSSPMQPPLSSSLQHRPLYPPPTAYNSLPSSPPPPPTSLAPQPYNPPTVFPQHPTQPLITSSAQRPSYLPTPPMPVIENKASVYNNEMIDLLKATSVVSSYVEEAPTSSLLSEDNQQMNCSSDVIQGTKIVRCDSCKSYINPFVTFLDNTRWRCSICFRVNNLPQEFLFDPVTKTYGDPARRPEVRFGTVEYTATADYMARPPQPAMYLFLLDVSHNAVQTGYLQSFCDILYENLGVLPGDARTQIGFLTFDSRLHFYDLSERQNGTFRMMIAPDLENIENDFLPLPDGLMVTLSENRSAVETFLNELPKTFKENYETDSALGAALQIALKLLSPTGGRVTVVQTRIPNINPGSLQAQQTQGGGGKEPTNVSPTSDYYKKVSLDYASQQIACDLFLLNSHYADLATLSCISKYSGGEIKYYPGYHSVQSPNEVERFENDLRRYLQRKIGFEAVMRLRCPPALSIHTFHGNGFVRSVDLLVLPNINPDAAFGMQVSIEDSLTNYTTVTFQAALLYTSSKSERRIRVHTLSLPVGSILSEIFTNVDQEAVVSLVSKMATDRSLQSSLQEAREAMCNVAVDVLKACATHASNRAFTLFVPPSLRLLPLYMLSMIKSVGFRTGSGSRLDDRAYFLSLCKTMPTQYLRQIFYPDLYPIHTIEDKNHVIQDGEDEVHIPQRVHLSFQHIDSHGAYIMDACEYIYIYIGKAISDHFVQNVFNVQTFSSLLSDSYSLPELDNSLSVKIQNFLSYLIQDRPHGVAIHILREDSPNRYLFTRHLVDDKSESTMSYVEFLRYVQEFRAIWIATVANIDWPSNKTSTPSQQQQELINILNMVQNLNMNAVVFQIRPAGDALYASTLEPWSYWLTGTHNQAPNPLWDPLTFIVQEAHRRGIEVHAWINPYRALTKDETYELAPTHMAKRFPQYAYKYAGYIWMDPGSIDLQNFIVSVVEDVARRYDIDGIHIDDYFYPYSDGTEFPDQNTYITYQQQGGLLSKDDWRRSNVNNLIQSLYTQMHIIKPKIKFGISPFGIWKSGNPPGISGLSSYDSLYCDSRMWLEQGLVDYLTPQLYWAIDPPQQSYPALLNWWLNQSTKGRHVYPGNAAYRLDPSSTNWPVTEIIRQVNITRSLRDRLALGNVFFSTKQIMNNLKGLQTELMNLYKEKAIIPKMNWL</sequence>
<evidence type="ECO:0000256" key="11">
    <source>
        <dbReference type="ARBA" id="ARBA00023136"/>
    </source>
</evidence>
<reference evidence="20" key="1">
    <citation type="submission" date="2021-02" db="EMBL/GenBank/DDBJ databases">
        <authorList>
            <person name="Nowell W R."/>
        </authorList>
    </citation>
    <scope>NUCLEOTIDE SEQUENCE</scope>
</reference>
<dbReference type="GO" id="GO:0090110">
    <property type="term" value="P:COPII-coated vesicle cargo loading"/>
    <property type="evidence" value="ECO:0007669"/>
    <property type="project" value="TreeGrafter"/>
</dbReference>
<dbReference type="Pfam" id="PF02638">
    <property type="entry name" value="GHL10"/>
    <property type="match status" value="1"/>
</dbReference>
<dbReference type="SUPFAM" id="SSF82919">
    <property type="entry name" value="Zn-finger domain of Sec23/24"/>
    <property type="match status" value="1"/>
</dbReference>
<evidence type="ECO:0000256" key="8">
    <source>
        <dbReference type="ARBA" id="ARBA00022892"/>
    </source>
</evidence>
<evidence type="ECO:0000259" key="19">
    <source>
        <dbReference type="Pfam" id="PF08033"/>
    </source>
</evidence>
<feature type="region of interest" description="Disordered" evidence="13">
    <location>
        <begin position="31"/>
        <end position="162"/>
    </location>
</feature>
<dbReference type="GO" id="GO:0070971">
    <property type="term" value="C:endoplasmic reticulum exit site"/>
    <property type="evidence" value="ECO:0007669"/>
    <property type="project" value="TreeGrafter"/>
</dbReference>
<evidence type="ECO:0000256" key="10">
    <source>
        <dbReference type="ARBA" id="ARBA00023034"/>
    </source>
</evidence>
<dbReference type="PANTHER" id="PTHR13803:SF39">
    <property type="entry name" value="SECRETORY 24AB, ISOFORM A"/>
    <property type="match status" value="1"/>
</dbReference>
<dbReference type="GO" id="GO:0000149">
    <property type="term" value="F:SNARE binding"/>
    <property type="evidence" value="ECO:0007669"/>
    <property type="project" value="TreeGrafter"/>
</dbReference>
<dbReference type="SUPFAM" id="SSF82754">
    <property type="entry name" value="C-terminal, gelsolin-like domain of Sec23/24"/>
    <property type="match status" value="1"/>
</dbReference>
<dbReference type="Gene3D" id="2.30.30.380">
    <property type="entry name" value="Zn-finger domain of Sec23/24"/>
    <property type="match status" value="1"/>
</dbReference>
<dbReference type="GO" id="GO:0006886">
    <property type="term" value="P:intracellular protein transport"/>
    <property type="evidence" value="ECO:0007669"/>
    <property type="project" value="InterPro"/>
</dbReference>
<dbReference type="GO" id="GO:0030127">
    <property type="term" value="C:COPII vesicle coat"/>
    <property type="evidence" value="ECO:0007669"/>
    <property type="project" value="InterPro"/>
</dbReference>
<dbReference type="SUPFAM" id="SSF81811">
    <property type="entry name" value="Helical domain of Sec23/24"/>
    <property type="match status" value="1"/>
</dbReference>
<evidence type="ECO:0000259" key="17">
    <source>
        <dbReference type="Pfam" id="PF04811"/>
    </source>
</evidence>
<name>A0A813WAL9_9BILA</name>
<evidence type="ECO:0000256" key="2">
    <source>
        <dbReference type="ARBA" id="ARBA00004394"/>
    </source>
</evidence>
<keyword evidence="8" id="KW-0931">ER-Golgi transport</keyword>
<keyword evidence="7" id="KW-0256">Endoplasmic reticulum</keyword>
<evidence type="ECO:0000259" key="16">
    <source>
        <dbReference type="Pfam" id="PF04810"/>
    </source>
</evidence>
<feature type="compositionally biased region" description="Low complexity" evidence="13">
    <location>
        <begin position="77"/>
        <end position="86"/>
    </location>
</feature>
<dbReference type="AlphaFoldDB" id="A0A813WAL9"/>
<keyword evidence="22" id="KW-1185">Reference proteome</keyword>
<keyword evidence="11" id="KW-0472">Membrane</keyword>
<evidence type="ECO:0000256" key="7">
    <source>
        <dbReference type="ARBA" id="ARBA00022824"/>
    </source>
</evidence>
<dbReference type="InterPro" id="IPR036175">
    <property type="entry name" value="Sec23/24_helical_dom_sf"/>
</dbReference>
<dbReference type="InterPro" id="IPR007123">
    <property type="entry name" value="Gelsolin-like_dom"/>
</dbReference>
<dbReference type="Pfam" id="PF08033">
    <property type="entry name" value="Sec23_BS"/>
    <property type="match status" value="1"/>
</dbReference>
<dbReference type="InterPro" id="IPR012990">
    <property type="entry name" value="Beta-sandwich_Sec23_24"/>
</dbReference>
<dbReference type="InterPro" id="IPR050550">
    <property type="entry name" value="SEC23_SEC24_subfamily"/>
</dbReference>
<feature type="domain" description="Glycosyl hydrolase-like 10" evidence="15">
    <location>
        <begin position="884"/>
        <end position="1191"/>
    </location>
</feature>
<feature type="domain" description="Zinc finger Sec23/Sec24-type" evidence="16">
    <location>
        <begin position="220"/>
        <end position="257"/>
    </location>
</feature>
<feature type="domain" description="Sec23/Sec24 helical" evidence="18">
    <location>
        <begin position="634"/>
        <end position="732"/>
    </location>
</feature>
<accession>A0A813WAL9</accession>
<keyword evidence="5" id="KW-0813">Transport</keyword>
<evidence type="ECO:0000259" key="18">
    <source>
        <dbReference type="Pfam" id="PF04815"/>
    </source>
</evidence>
<evidence type="ECO:0000313" key="21">
    <source>
        <dbReference type="EMBL" id="CAF3645901.1"/>
    </source>
</evidence>
<dbReference type="InterPro" id="IPR003790">
    <property type="entry name" value="GHL10"/>
</dbReference>
<evidence type="ECO:0000256" key="13">
    <source>
        <dbReference type="SAM" id="MobiDB-lite"/>
    </source>
</evidence>
<dbReference type="Gene3D" id="2.60.40.1670">
    <property type="entry name" value="beta-sandwich domain of Sec23/24"/>
    <property type="match status" value="1"/>
</dbReference>
<feature type="compositionally biased region" description="Polar residues" evidence="13">
    <location>
        <begin position="143"/>
        <end position="155"/>
    </location>
</feature>
<dbReference type="Proteomes" id="UP000681722">
    <property type="component" value="Unassembled WGS sequence"/>
</dbReference>
<evidence type="ECO:0000256" key="3">
    <source>
        <dbReference type="ARBA" id="ARBA00004397"/>
    </source>
</evidence>
<dbReference type="PANTHER" id="PTHR13803">
    <property type="entry name" value="SEC24-RELATED PROTEIN"/>
    <property type="match status" value="1"/>
</dbReference>
<dbReference type="GO" id="GO:0000139">
    <property type="term" value="C:Golgi membrane"/>
    <property type="evidence" value="ECO:0007669"/>
    <property type="project" value="UniProtKB-SubCell"/>
</dbReference>
<dbReference type="SUPFAM" id="SSF81995">
    <property type="entry name" value="beta-sandwich domain of Sec23/24"/>
    <property type="match status" value="1"/>
</dbReference>
<feature type="region of interest" description="Disordered" evidence="13">
    <location>
        <begin position="442"/>
        <end position="461"/>
    </location>
</feature>
<dbReference type="GO" id="GO:0005789">
    <property type="term" value="C:endoplasmic reticulum membrane"/>
    <property type="evidence" value="ECO:0007669"/>
    <property type="project" value="UniProtKB-SubCell"/>
</dbReference>
<feature type="compositionally biased region" description="Pro residues" evidence="13">
    <location>
        <begin position="120"/>
        <end position="139"/>
    </location>
</feature>
<dbReference type="InterPro" id="IPR006900">
    <property type="entry name" value="Sec23/24_helical_dom"/>
</dbReference>
<comment type="similarity">
    <text evidence="4">Belongs to the SEC23/SEC24 family. SEC24 subfamily.</text>
</comment>
<dbReference type="OrthoDB" id="49016at2759"/>
<dbReference type="InterPro" id="IPR029006">
    <property type="entry name" value="ADF-H/Gelsolin-like_dom_sf"/>
</dbReference>
<keyword evidence="12" id="KW-0968">Cytoplasmic vesicle</keyword>
<gene>
    <name evidence="20" type="ORF">GPM918_LOCUS6445</name>
    <name evidence="21" type="ORF">SRO942_LOCUS6445</name>
</gene>
<feature type="compositionally biased region" description="Pro residues" evidence="13">
    <location>
        <begin position="52"/>
        <end position="70"/>
    </location>
</feature>
<dbReference type="Pfam" id="PF00626">
    <property type="entry name" value="Gelsolin"/>
    <property type="match status" value="1"/>
</dbReference>
<evidence type="ECO:0000313" key="20">
    <source>
        <dbReference type="EMBL" id="CAF0858237.1"/>
    </source>
</evidence>
<dbReference type="Pfam" id="PF04815">
    <property type="entry name" value="Sec23_helical"/>
    <property type="match status" value="1"/>
</dbReference>
<evidence type="ECO:0000256" key="12">
    <source>
        <dbReference type="ARBA" id="ARBA00023329"/>
    </source>
</evidence>
<dbReference type="GO" id="GO:0008270">
    <property type="term" value="F:zinc ion binding"/>
    <property type="evidence" value="ECO:0007669"/>
    <property type="project" value="InterPro"/>
</dbReference>
<feature type="compositionally biased region" description="Pro residues" evidence="13">
    <location>
        <begin position="87"/>
        <end position="97"/>
    </location>
</feature>
<dbReference type="InterPro" id="IPR006896">
    <property type="entry name" value="Sec23/24_trunk_dom"/>
</dbReference>
<organism evidence="20 22">
    <name type="scientific">Didymodactylos carnosus</name>
    <dbReference type="NCBI Taxonomy" id="1234261"/>
    <lineage>
        <taxon>Eukaryota</taxon>
        <taxon>Metazoa</taxon>
        <taxon>Spiralia</taxon>
        <taxon>Gnathifera</taxon>
        <taxon>Rotifera</taxon>
        <taxon>Eurotatoria</taxon>
        <taxon>Bdelloidea</taxon>
        <taxon>Philodinida</taxon>
        <taxon>Philodinidae</taxon>
        <taxon>Didymodactylos</taxon>
    </lineage>
</organism>
<keyword evidence="6" id="KW-0963">Cytoplasm</keyword>
<evidence type="ECO:0000259" key="14">
    <source>
        <dbReference type="Pfam" id="PF00626"/>
    </source>
</evidence>
<dbReference type="InterPro" id="IPR036465">
    <property type="entry name" value="vWFA_dom_sf"/>
</dbReference>
<dbReference type="Pfam" id="PF04811">
    <property type="entry name" value="Sec23_trunk"/>
    <property type="match status" value="1"/>
</dbReference>
<keyword evidence="10" id="KW-0333">Golgi apparatus</keyword>
<evidence type="ECO:0000256" key="6">
    <source>
        <dbReference type="ARBA" id="ARBA00022490"/>
    </source>
</evidence>
<dbReference type="Gene3D" id="3.40.20.10">
    <property type="entry name" value="Severin"/>
    <property type="match status" value="1"/>
</dbReference>
<comment type="caution">
    <text evidence="20">The sequence shown here is derived from an EMBL/GenBank/DDBJ whole genome shotgun (WGS) entry which is preliminary data.</text>
</comment>
<proteinExistence type="inferred from homology"/>
<evidence type="ECO:0000256" key="9">
    <source>
        <dbReference type="ARBA" id="ARBA00022927"/>
    </source>
</evidence>
<feature type="domain" description="Sec23/Sec24 trunk" evidence="17">
    <location>
        <begin position="293"/>
        <end position="534"/>
    </location>
</feature>
<feature type="domain" description="Gelsolin-like" evidence="14">
    <location>
        <begin position="763"/>
        <end position="834"/>
    </location>
</feature>
<dbReference type="EMBL" id="CAJNOQ010000992">
    <property type="protein sequence ID" value="CAF0858237.1"/>
    <property type="molecule type" value="Genomic_DNA"/>
</dbReference>
<dbReference type="Gene3D" id="3.40.50.410">
    <property type="entry name" value="von Willebrand factor, type A domain"/>
    <property type="match status" value="1"/>
</dbReference>
<dbReference type="Gene3D" id="3.20.20.80">
    <property type="entry name" value="Glycosidases"/>
    <property type="match status" value="1"/>
</dbReference>
<dbReference type="InterPro" id="IPR036174">
    <property type="entry name" value="Znf_Sec23_Sec24_sf"/>
</dbReference>
<dbReference type="Proteomes" id="UP000663829">
    <property type="component" value="Unassembled WGS sequence"/>
</dbReference>
<dbReference type="InterPro" id="IPR036180">
    <property type="entry name" value="Gelsolin-like_dom_sf"/>
</dbReference>